<dbReference type="Pfam" id="PF20976">
    <property type="entry name" value="Pop8"/>
    <property type="match status" value="1"/>
</dbReference>
<dbReference type="GO" id="GO:0004526">
    <property type="term" value="F:ribonuclease P activity"/>
    <property type="evidence" value="ECO:0007669"/>
    <property type="project" value="TreeGrafter"/>
</dbReference>
<protein>
    <recommendedName>
        <fullName evidence="2">Ribonucleases P/MRP subunit Pop8-like domain-containing protein</fullName>
    </recommendedName>
</protein>
<dbReference type="GO" id="GO:0005655">
    <property type="term" value="C:nucleolar ribonuclease P complex"/>
    <property type="evidence" value="ECO:0007669"/>
    <property type="project" value="InterPro"/>
</dbReference>
<evidence type="ECO:0000313" key="4">
    <source>
        <dbReference type="Proteomes" id="UP000275772"/>
    </source>
</evidence>
<name>A0A383UPB0_BLUHO</name>
<proteinExistence type="predicted"/>
<evidence type="ECO:0000313" key="3">
    <source>
        <dbReference type="EMBL" id="SZF01190.1"/>
    </source>
</evidence>
<reference evidence="3 4" key="1">
    <citation type="submission" date="2017-11" db="EMBL/GenBank/DDBJ databases">
        <authorList>
            <person name="Kracher B."/>
        </authorList>
    </citation>
    <scope>NUCLEOTIDE SEQUENCE [LARGE SCALE GENOMIC DNA]</scope>
    <source>
        <strain evidence="3 4">RACE1</strain>
    </source>
</reference>
<dbReference type="GO" id="GO:0000294">
    <property type="term" value="P:nuclear-transcribed mRNA catabolic process, RNase MRP-dependent"/>
    <property type="evidence" value="ECO:0007669"/>
    <property type="project" value="TreeGrafter"/>
</dbReference>
<dbReference type="VEuPathDB" id="FungiDB:BLGHR1_11947"/>
<dbReference type="Proteomes" id="UP000275772">
    <property type="component" value="Unassembled WGS sequence"/>
</dbReference>
<dbReference type="PANTHER" id="PTHR28173">
    <property type="entry name" value="RIBONUCLEASES P/MRP PROTEIN SUBUNIT POP8"/>
    <property type="match status" value="1"/>
</dbReference>
<dbReference type="AlphaFoldDB" id="A0A383UPB0"/>
<dbReference type="SUPFAM" id="SSF160350">
    <property type="entry name" value="Rnp2-like"/>
    <property type="match status" value="1"/>
</dbReference>
<keyword evidence="1" id="KW-0819">tRNA processing</keyword>
<dbReference type="InterPro" id="IPR020347">
    <property type="entry name" value="Pop8"/>
</dbReference>
<gene>
    <name evidence="3" type="ORF">BLGHR1_11947</name>
</gene>
<dbReference type="GO" id="GO:0034965">
    <property type="term" value="P:intronic box C/D snoRNA processing"/>
    <property type="evidence" value="ECO:0007669"/>
    <property type="project" value="TreeGrafter"/>
</dbReference>
<evidence type="ECO:0000256" key="1">
    <source>
        <dbReference type="ARBA" id="ARBA00022694"/>
    </source>
</evidence>
<dbReference type="GO" id="GO:0008033">
    <property type="term" value="P:tRNA processing"/>
    <property type="evidence" value="ECO:0007669"/>
    <property type="project" value="UniProtKB-KW"/>
</dbReference>
<evidence type="ECO:0000259" key="2">
    <source>
        <dbReference type="Pfam" id="PF20976"/>
    </source>
</evidence>
<sequence length="134" mass="14803">MPDEDFKNLTHAGPHRVISEAKMTSDWAYLCLELICDKPSSSSLDMLTAHSYIIAALSQLHGLTGAATPFDILKVQDNTCWVRVAKDDLGKTQAAITSWNGNATAHGRESWSLHGVHSWLSVLVAQEEQKVWND</sequence>
<dbReference type="GO" id="GO:0000171">
    <property type="term" value="F:ribonuclease MRP activity"/>
    <property type="evidence" value="ECO:0007669"/>
    <property type="project" value="TreeGrafter"/>
</dbReference>
<dbReference type="GO" id="GO:0000172">
    <property type="term" value="C:ribonuclease MRP complex"/>
    <property type="evidence" value="ECO:0007669"/>
    <property type="project" value="InterPro"/>
</dbReference>
<dbReference type="InterPro" id="IPR038085">
    <property type="entry name" value="Rnp2-like_sf"/>
</dbReference>
<dbReference type="InterPro" id="IPR049128">
    <property type="entry name" value="Pop8-like_dom"/>
</dbReference>
<organism evidence="3 4">
    <name type="scientific">Blumeria hordei</name>
    <name type="common">Barley powdery mildew</name>
    <name type="synonym">Blumeria graminis f. sp. hordei</name>
    <dbReference type="NCBI Taxonomy" id="2867405"/>
    <lineage>
        <taxon>Eukaryota</taxon>
        <taxon>Fungi</taxon>
        <taxon>Dikarya</taxon>
        <taxon>Ascomycota</taxon>
        <taxon>Pezizomycotina</taxon>
        <taxon>Leotiomycetes</taxon>
        <taxon>Erysiphales</taxon>
        <taxon>Erysiphaceae</taxon>
        <taxon>Blumeria</taxon>
    </lineage>
</organism>
<dbReference type="PANTHER" id="PTHR28173:SF1">
    <property type="entry name" value="RIBONUCLEASES P_MRP PROTEIN SUBUNIT POP8"/>
    <property type="match status" value="1"/>
</dbReference>
<dbReference type="EMBL" id="UNSH01000036">
    <property type="protein sequence ID" value="SZF01190.1"/>
    <property type="molecule type" value="Genomic_DNA"/>
</dbReference>
<accession>A0A383UPB0</accession>
<feature type="domain" description="Ribonucleases P/MRP subunit Pop8-like" evidence="2">
    <location>
        <begin position="26"/>
        <end position="99"/>
    </location>
</feature>